<dbReference type="EMBL" id="JAFLRD010000003">
    <property type="protein sequence ID" value="MBO0414707.1"/>
    <property type="molecule type" value="Genomic_DNA"/>
</dbReference>
<name>A0ABS3GI33_9NEIS</name>
<evidence type="ECO:0000313" key="2">
    <source>
        <dbReference type="Proteomes" id="UP000664349"/>
    </source>
</evidence>
<proteinExistence type="predicted"/>
<keyword evidence="2" id="KW-1185">Reference proteome</keyword>
<gene>
    <name evidence="1" type="ORF">J1C50_04215</name>
</gene>
<evidence type="ECO:0000313" key="1">
    <source>
        <dbReference type="EMBL" id="MBO0414707.1"/>
    </source>
</evidence>
<dbReference type="Proteomes" id="UP000664349">
    <property type="component" value="Unassembled WGS sequence"/>
</dbReference>
<dbReference type="RefSeq" id="WP_114152731.1">
    <property type="nucleotide sequence ID" value="NZ_JAEILV010000003.1"/>
</dbReference>
<protein>
    <submittedName>
        <fullName evidence="1">Uncharacterized protein</fullName>
    </submittedName>
</protein>
<comment type="caution">
    <text evidence="1">The sequence shown here is derived from an EMBL/GenBank/DDBJ whole genome shotgun (WGS) entry which is preliminary data.</text>
</comment>
<accession>A0ABS3GI33</accession>
<sequence>MSALTNVFDWPKTTLLNVFNEAVNAEDDQFEVVEMELNNSRTFAIVMISGYHTQAVLQAMRDAQED</sequence>
<organism evidence="1 2">
    <name type="scientific">Chromobacterium haemolyticum</name>
    <dbReference type="NCBI Taxonomy" id="394935"/>
    <lineage>
        <taxon>Bacteria</taxon>
        <taxon>Pseudomonadati</taxon>
        <taxon>Pseudomonadota</taxon>
        <taxon>Betaproteobacteria</taxon>
        <taxon>Neisseriales</taxon>
        <taxon>Chromobacteriaceae</taxon>
        <taxon>Chromobacterium</taxon>
    </lineage>
</organism>
<reference evidence="1 2" key="1">
    <citation type="submission" date="2021-03" db="EMBL/GenBank/DDBJ databases">
        <title>First Case of infection caused by Chromobacterium haemolyticum derived from water in China.</title>
        <authorList>
            <person name="Chen J."/>
            <person name="Liu C."/>
        </authorList>
    </citation>
    <scope>NUCLEOTIDE SEQUENCE [LARGE SCALE GENOMIC DNA]</scope>
    <source>
        <strain evidence="1 2">WJ-5</strain>
    </source>
</reference>